<organism evidence="1 2">
    <name type="scientific">Cedecea davisae DSM 4568</name>
    <dbReference type="NCBI Taxonomy" id="566551"/>
    <lineage>
        <taxon>Bacteria</taxon>
        <taxon>Pseudomonadati</taxon>
        <taxon>Pseudomonadota</taxon>
        <taxon>Gammaproteobacteria</taxon>
        <taxon>Enterobacterales</taxon>
        <taxon>Enterobacteriaceae</taxon>
        <taxon>Cedecea</taxon>
    </lineage>
</organism>
<dbReference type="Pfam" id="PF15656">
    <property type="entry name" value="Tox-HDC"/>
    <property type="match status" value="1"/>
</dbReference>
<comment type="caution">
    <text evidence="1">The sequence shown here is derived from an EMBL/GenBank/DDBJ whole genome shotgun (WGS) entry which is preliminary data.</text>
</comment>
<reference evidence="1 2" key="1">
    <citation type="submission" date="2013-04" db="EMBL/GenBank/DDBJ databases">
        <authorList>
            <person name="Weinstock G."/>
            <person name="Sodergren E."/>
            <person name="Lobos E.A."/>
            <person name="Fulton L."/>
            <person name="Fulton R."/>
            <person name="Courtney L."/>
            <person name="Fronick C."/>
            <person name="O'Laughlin M."/>
            <person name="Godfrey J."/>
            <person name="Wilson R.M."/>
            <person name="Miner T."/>
            <person name="Farmer C."/>
            <person name="Delehaunty K."/>
            <person name="Cordes M."/>
            <person name="Minx P."/>
            <person name="Tomlinson C."/>
            <person name="Chen J."/>
            <person name="Wollam A."/>
            <person name="Pepin K.H."/>
            <person name="Palsikar V.B."/>
            <person name="Zhang X."/>
            <person name="Suruliraj S."/>
            <person name="Perna N.T."/>
            <person name="Plunkett G."/>
            <person name="Warren W."/>
            <person name="Mitreva M."/>
            <person name="Mardis E.R."/>
            <person name="Wilson R.K."/>
        </authorList>
    </citation>
    <scope>NUCLEOTIDE SEQUENCE [LARGE SCALE GENOMIC DNA]</scope>
    <source>
        <strain evidence="1 2">DSM 4568</strain>
    </source>
</reference>
<dbReference type="EMBL" id="ATDT01000019">
    <property type="protein sequence ID" value="EPF17129.1"/>
    <property type="molecule type" value="Genomic_DNA"/>
</dbReference>
<name>S3JVH6_9ENTR</name>
<protein>
    <submittedName>
        <fullName evidence="1">Uncharacterized protein</fullName>
    </submittedName>
</protein>
<sequence length="199" mass="21650">IAGMAVGGILALKRSPVHPEAINRGMFDETRSARNSLNNPIMTWHEDIVNGKSIFSANRPIKYYDNFTPLSILAKRNSINNRPINIITGAHGTPGGGNWSISELDGSFVLHDQLRNAEGYSFNSALFSNLGEHGGDLAVLGDRIKIIDMRTLNAEGFGGIINDPTSHLIMTMCYGRNDAVLRSYAGLDIVQEFSSVSES</sequence>
<feature type="non-terminal residue" evidence="1">
    <location>
        <position position="1"/>
    </location>
</feature>
<gene>
    <name evidence="1" type="ORF">HMPREF0201_02046</name>
</gene>
<dbReference type="InterPro" id="IPR028897">
    <property type="entry name" value="Tox-HDC_dom"/>
</dbReference>
<accession>S3JVH6</accession>
<dbReference type="AlphaFoldDB" id="S3JVH6"/>
<dbReference type="Proteomes" id="UP000014585">
    <property type="component" value="Unassembled WGS sequence"/>
</dbReference>
<dbReference type="RefSeq" id="WP_016536349.1">
    <property type="nucleotide sequence ID" value="NZ_KE161030.1"/>
</dbReference>
<evidence type="ECO:0000313" key="1">
    <source>
        <dbReference type="EMBL" id="EPF17129.1"/>
    </source>
</evidence>
<proteinExistence type="predicted"/>
<dbReference type="HOGENOM" id="CLU_1368753_0_0_6"/>
<evidence type="ECO:0000313" key="2">
    <source>
        <dbReference type="Proteomes" id="UP000014585"/>
    </source>
</evidence>